<dbReference type="Gene3D" id="2.40.170.20">
    <property type="entry name" value="TonB-dependent receptor, beta-barrel domain"/>
    <property type="match status" value="1"/>
</dbReference>
<dbReference type="Pfam" id="PF07715">
    <property type="entry name" value="Plug"/>
    <property type="match status" value="1"/>
</dbReference>
<dbReference type="InterPro" id="IPR039426">
    <property type="entry name" value="TonB-dep_rcpt-like"/>
</dbReference>
<keyword evidence="7 8" id="KW-0998">Cell outer membrane</keyword>
<evidence type="ECO:0000256" key="6">
    <source>
        <dbReference type="ARBA" id="ARBA00023136"/>
    </source>
</evidence>
<evidence type="ECO:0000256" key="4">
    <source>
        <dbReference type="ARBA" id="ARBA00022692"/>
    </source>
</evidence>
<protein>
    <submittedName>
        <fullName evidence="11">TonB-dependent receptor plug domain-containing protein</fullName>
    </submittedName>
</protein>
<evidence type="ECO:0000256" key="9">
    <source>
        <dbReference type="SAM" id="SignalP"/>
    </source>
</evidence>
<keyword evidence="11" id="KW-0675">Receptor</keyword>
<evidence type="ECO:0000313" key="11">
    <source>
        <dbReference type="EMBL" id="MBA5629404.1"/>
    </source>
</evidence>
<feature type="domain" description="TonB-dependent receptor plug" evidence="10">
    <location>
        <begin position="50"/>
        <end position="155"/>
    </location>
</feature>
<reference evidence="11 12" key="1">
    <citation type="submission" date="2020-07" db="EMBL/GenBank/DDBJ databases">
        <title>Moheibacter lacus sp. nov., a member of the family Flavobacteriaceae isolated from freshwater lake sediment.</title>
        <authorList>
            <person name="Liu Y."/>
        </authorList>
    </citation>
    <scope>NUCLEOTIDE SEQUENCE [LARGE SCALE GENOMIC DNA]</scope>
    <source>
        <strain evidence="11 12">BDHS18</strain>
    </source>
</reference>
<dbReference type="AlphaFoldDB" id="A0A838ZLN9"/>
<comment type="subcellular location">
    <subcellularLocation>
        <location evidence="1 8">Cell outer membrane</location>
        <topology evidence="1 8">Multi-pass membrane protein</topology>
    </subcellularLocation>
</comment>
<keyword evidence="2 8" id="KW-0813">Transport</keyword>
<keyword evidence="3 8" id="KW-1134">Transmembrane beta strand</keyword>
<evidence type="ECO:0000256" key="1">
    <source>
        <dbReference type="ARBA" id="ARBA00004571"/>
    </source>
</evidence>
<organism evidence="11 12">
    <name type="scientific">Moheibacter lacus</name>
    <dbReference type="NCBI Taxonomy" id="2745851"/>
    <lineage>
        <taxon>Bacteria</taxon>
        <taxon>Pseudomonadati</taxon>
        <taxon>Bacteroidota</taxon>
        <taxon>Flavobacteriia</taxon>
        <taxon>Flavobacteriales</taxon>
        <taxon>Weeksellaceae</taxon>
        <taxon>Moheibacter</taxon>
    </lineage>
</organism>
<dbReference type="SUPFAM" id="SSF56935">
    <property type="entry name" value="Porins"/>
    <property type="match status" value="1"/>
</dbReference>
<dbReference type="PROSITE" id="PS52016">
    <property type="entry name" value="TONB_DEPENDENT_REC_3"/>
    <property type="match status" value="1"/>
</dbReference>
<dbReference type="GO" id="GO:0009279">
    <property type="term" value="C:cell outer membrane"/>
    <property type="evidence" value="ECO:0007669"/>
    <property type="project" value="UniProtKB-SubCell"/>
</dbReference>
<gene>
    <name evidence="11" type="ORF">HU137_06410</name>
</gene>
<evidence type="ECO:0000256" key="5">
    <source>
        <dbReference type="ARBA" id="ARBA00022729"/>
    </source>
</evidence>
<evidence type="ECO:0000313" key="12">
    <source>
        <dbReference type="Proteomes" id="UP000552241"/>
    </source>
</evidence>
<keyword evidence="6 8" id="KW-0472">Membrane</keyword>
<keyword evidence="4 8" id="KW-0812">Transmembrane</keyword>
<evidence type="ECO:0000259" key="10">
    <source>
        <dbReference type="Pfam" id="PF07715"/>
    </source>
</evidence>
<dbReference type="InterPro" id="IPR012910">
    <property type="entry name" value="Plug_dom"/>
</dbReference>
<evidence type="ECO:0000256" key="8">
    <source>
        <dbReference type="PROSITE-ProRule" id="PRU01360"/>
    </source>
</evidence>
<sequence length="726" mass="83241">MKKFGWCLIFIISFTQFGLAQEAEVIDTTQVVDLTDVVITGQYSAQSVNKSLYHVEVISAEDIKNQAGNTVADVLNQNLNIQITPSADSGDSTVEMIGLDGAYVKVLVDNIPLVGDSGMGNNIDLTKINLDNVERIEIVKGAMGVDYGDNALAGVINIVTKKNIKTDWKISMMVQEETVGNEYDWYENSGVSKGKGRHIQALEVGKKINDNWYASVGLNRNDFQGFWGEKKGRKHFEQDGLRGYEWLPKEQWNANAILRYHSKNFSIFYKASYLFEEIHYYNPLLNPQLFPGGERTLYASDVDYYTSRWSHHLNIDAKLFDKIRYNGDFSYQTQERKFESYVYDVPARNEISRDDENVYLSTKTYYSRGTFSNFLNRKLFDFQVGYELDHANGFANNAATEFGFENQGNIDRELGTYAGFASAEINTHAGLSLRPGFRASFNNRFNPQYSFSLNSKFDLNRNSNLRAVIGTANRYPNFTELYTHVVDSNHDIRGDENLNPENGYSSSIQWNSRFKLGQIKWEANISTIYMNVDDRIELVNLNPTNATFKYLNIDEFQSWGLSTDHQFKWKQLNFRIGASLFGVSKSLYSYSYEVDDRIEDEFRYTFQSNMSINYTIPKWATTVSMYYKQTGKTTEYVLDTENSNTDQTVFRLAEREGFSMLDASIRKGFYKNRFEVTVGARNILDVTNLRNTAFSNTSDGHGGSDGTMNLFYGRSYFLKLNYKLEF</sequence>
<feature type="signal peptide" evidence="9">
    <location>
        <begin position="1"/>
        <end position="20"/>
    </location>
</feature>
<evidence type="ECO:0000256" key="7">
    <source>
        <dbReference type="ARBA" id="ARBA00023237"/>
    </source>
</evidence>
<dbReference type="Proteomes" id="UP000552241">
    <property type="component" value="Unassembled WGS sequence"/>
</dbReference>
<dbReference type="EMBL" id="JACDZE010000001">
    <property type="protein sequence ID" value="MBA5629404.1"/>
    <property type="molecule type" value="Genomic_DNA"/>
</dbReference>
<evidence type="ECO:0000256" key="2">
    <source>
        <dbReference type="ARBA" id="ARBA00022448"/>
    </source>
</evidence>
<evidence type="ECO:0000256" key="3">
    <source>
        <dbReference type="ARBA" id="ARBA00022452"/>
    </source>
</evidence>
<comment type="caution">
    <text evidence="11">The sequence shown here is derived from an EMBL/GenBank/DDBJ whole genome shotgun (WGS) entry which is preliminary data.</text>
</comment>
<dbReference type="InterPro" id="IPR036942">
    <property type="entry name" value="Beta-barrel_TonB_sf"/>
</dbReference>
<keyword evidence="5 9" id="KW-0732">Signal</keyword>
<accession>A0A838ZLN9</accession>
<dbReference type="InterPro" id="IPR037066">
    <property type="entry name" value="Plug_dom_sf"/>
</dbReference>
<dbReference type="GO" id="GO:0015344">
    <property type="term" value="F:siderophore uptake transmembrane transporter activity"/>
    <property type="evidence" value="ECO:0007669"/>
    <property type="project" value="TreeGrafter"/>
</dbReference>
<dbReference type="GO" id="GO:0044718">
    <property type="term" value="P:siderophore transmembrane transport"/>
    <property type="evidence" value="ECO:0007669"/>
    <property type="project" value="TreeGrafter"/>
</dbReference>
<dbReference type="PANTHER" id="PTHR30069">
    <property type="entry name" value="TONB-DEPENDENT OUTER MEMBRANE RECEPTOR"/>
    <property type="match status" value="1"/>
</dbReference>
<dbReference type="RefSeq" id="WP_182042959.1">
    <property type="nucleotide sequence ID" value="NZ_JACDZE010000001.1"/>
</dbReference>
<keyword evidence="12" id="KW-1185">Reference proteome</keyword>
<comment type="similarity">
    <text evidence="8">Belongs to the TonB-dependent receptor family.</text>
</comment>
<dbReference type="Gene3D" id="2.170.130.10">
    <property type="entry name" value="TonB-dependent receptor, plug domain"/>
    <property type="match status" value="1"/>
</dbReference>
<feature type="chain" id="PRO_5032319057" evidence="9">
    <location>
        <begin position="21"/>
        <end position="726"/>
    </location>
</feature>
<proteinExistence type="inferred from homology"/>
<name>A0A838ZLN9_9FLAO</name>
<dbReference type="PANTHER" id="PTHR30069:SF29">
    <property type="entry name" value="HEMOGLOBIN AND HEMOGLOBIN-HAPTOGLOBIN-BINDING PROTEIN 1-RELATED"/>
    <property type="match status" value="1"/>
</dbReference>